<evidence type="ECO:0000256" key="6">
    <source>
        <dbReference type="ARBA" id="ARBA00022927"/>
    </source>
</evidence>
<keyword evidence="5" id="KW-0677">Repeat</keyword>
<sequence>MASSSSPSADTQRVGDILLSMDPTPFITVLSNLSSSDNALRSGAETDYDFMKKDYPNGLCLRLAHLIASSPKPTTRCLSATLLLRLLRRDGPHLSTHLTAICLKDLKSILLHHLYYETDIDTFNNLCSIISSLAIDLLPRNQWPELNLFFFQSLDSDASAQSQLAVFLIFAEAVPETGEILSIHEEGLLKACAKYMRSNMEDSRIRVAAVRASVGWIVYLKDEFTELVVLMVTTLFDLLNKNEEDHAQKVLEEMIVLAGAKTGFLKTLIDDLVESMLLVTEVKGAEDKTRELAIEFVLTVAEDRNQGCGMIEKLNKRITRLLGILIKMLVFIEDDLSWHKAGSDENNAGESDVFLYGMESLGRLASALRGNAIVPNHPDFLPEFWADKDWRKRHAAVTALRLISEGTSKVLQEHLERTVEKLLLLSRDPHPRVRWAVMSAIGQLSKDLAPQLQQQFHQKLVPALVAAMDDSQNPRVQAQATSAMLLFSQNCSSDILKPYLKEIVGKLIEFLQRGKKMLKEGALKALAAIACCAKEDFRLYYETVIPYLILLLKSETETSDRMLFAYSMECITMVGMAVGKEKFKDDAQQRGKKMLKEGALKALAAIACCAKEDFRLYYETVIPYLILLLKSETETSDRMLFAYSMECITMVGMAVGKEKFKDDAQQVVEVLISLQQFELETDDPLRRQLLQAWGRLCKCLGKEFLPYMTVAMPPLLQSVQLKSYLSVNTDPNYIDELDDESDDESMEEVIPTSGRLGIRTYVLEEKALACKMLCCIAAELKGGLHLWISEVAQALIPLLNFRFDEEVRLAAVTAMPLLLHSTIAAMEGRLHLPGFNESPIKELPRSIIPALVKALNKESKAEVCAKVLDSLNDCMRVSGSQLKKIHVIQFVDGIIEVLEASSFKKTEREKRASAEDLGAGEWELLKEEIEQEEKVCDKVGDCLDTSIKTFKTAFLPFFDKILPFIAHMWGNDKTAKQRKIALRIFYDVAEQCREEAFRYYETCLPHLFKTCNDENPEVRQIVARGIGICAKFGGSVFKPHIKVALSYLDAMIKHPNALHPDNILAYEAAVSAFGKICYFHFKGDSCPHEVASAWLLHLPIRNDLQEAKDVHDQLCSMVEESIKGGFDPKDDHFLPVIRIFAEVIWAGNNLATQQTISRMIKLLKELQQKVTPAKLGSIYSSIPLHQRNMLDHIFSS</sequence>
<dbReference type="Pfam" id="PF18829">
    <property type="entry name" value="Importin_rep_6"/>
    <property type="match status" value="1"/>
</dbReference>
<dbReference type="InParanoid" id="A0A2R6Q1L8"/>
<proteinExistence type="predicted"/>
<dbReference type="Proteomes" id="UP000241394">
    <property type="component" value="Chromosome LG21"/>
</dbReference>
<evidence type="ECO:0000256" key="8">
    <source>
        <dbReference type="ARBA" id="ARBA00023242"/>
    </source>
</evidence>
<dbReference type="Gene3D" id="1.25.10.10">
    <property type="entry name" value="Leucine-rich Repeat Variant"/>
    <property type="match status" value="2"/>
</dbReference>
<reference evidence="11" key="2">
    <citation type="journal article" date="2018" name="BMC Genomics">
        <title>A manually annotated Actinidia chinensis var. chinensis (kiwifruit) genome highlights the challenges associated with draft genomes and gene prediction in plants.</title>
        <authorList>
            <person name="Pilkington S.M."/>
            <person name="Crowhurst R."/>
            <person name="Hilario E."/>
            <person name="Nardozza S."/>
            <person name="Fraser L."/>
            <person name="Peng Y."/>
            <person name="Gunaseelan K."/>
            <person name="Simpson R."/>
            <person name="Tahir J."/>
            <person name="Deroles S.C."/>
            <person name="Templeton K."/>
            <person name="Luo Z."/>
            <person name="Davy M."/>
            <person name="Cheng C."/>
            <person name="McNeilage M."/>
            <person name="Scaglione D."/>
            <person name="Liu Y."/>
            <person name="Zhang Q."/>
            <person name="Datson P."/>
            <person name="De Silva N."/>
            <person name="Gardiner S.E."/>
            <person name="Bassett H."/>
            <person name="Chagne D."/>
            <person name="McCallum J."/>
            <person name="Dzierzon H."/>
            <person name="Deng C."/>
            <person name="Wang Y.Y."/>
            <person name="Barron L."/>
            <person name="Manako K."/>
            <person name="Bowen J."/>
            <person name="Foster T.M."/>
            <person name="Erridge Z.A."/>
            <person name="Tiffin H."/>
            <person name="Waite C.N."/>
            <person name="Davies K.M."/>
            <person name="Grierson E.P."/>
            <person name="Laing W.A."/>
            <person name="Kirk R."/>
            <person name="Chen X."/>
            <person name="Wood M."/>
            <person name="Montefiori M."/>
            <person name="Brummell D.A."/>
            <person name="Schwinn K.E."/>
            <person name="Catanach A."/>
            <person name="Fullerton C."/>
            <person name="Li D."/>
            <person name="Meiyalaghan S."/>
            <person name="Nieuwenhuizen N."/>
            <person name="Read N."/>
            <person name="Prakash R."/>
            <person name="Hunter D."/>
            <person name="Zhang H."/>
            <person name="McKenzie M."/>
            <person name="Knabel M."/>
            <person name="Harris A."/>
            <person name="Allan A.C."/>
            <person name="Gleave A."/>
            <person name="Chen A."/>
            <person name="Janssen B.J."/>
            <person name="Plunkett B."/>
            <person name="Ampomah-Dwamena C."/>
            <person name="Voogd C."/>
            <person name="Leif D."/>
            <person name="Lafferty D."/>
            <person name="Souleyre E.J.F."/>
            <person name="Varkonyi-Gasic E."/>
            <person name="Gambi F."/>
            <person name="Hanley J."/>
            <person name="Yao J.L."/>
            <person name="Cheung J."/>
            <person name="David K.M."/>
            <person name="Warren B."/>
            <person name="Marsh K."/>
            <person name="Snowden K.C."/>
            <person name="Lin-Wang K."/>
            <person name="Brian L."/>
            <person name="Martinez-Sanchez M."/>
            <person name="Wang M."/>
            <person name="Ileperuma N."/>
            <person name="Macnee N."/>
            <person name="Campin R."/>
            <person name="McAtee P."/>
            <person name="Drummond R.S.M."/>
            <person name="Espley R.V."/>
            <person name="Ireland H.S."/>
            <person name="Wu R."/>
            <person name="Atkinson R.G."/>
            <person name="Karunairetnam S."/>
            <person name="Bulley S."/>
            <person name="Chunkath S."/>
            <person name="Hanley Z."/>
            <person name="Storey R."/>
            <person name="Thrimawithana A.H."/>
            <person name="Thomson S."/>
            <person name="David C."/>
            <person name="Testolin R."/>
            <person name="Huang H."/>
            <person name="Hellens R.P."/>
            <person name="Schaffer R.J."/>
        </authorList>
    </citation>
    <scope>NUCLEOTIDE SEQUENCE [LARGE SCALE GENOMIC DNA]</scope>
    <source>
        <strain evidence="11">cv. Red5</strain>
    </source>
</reference>
<dbReference type="EMBL" id="NKQK01000021">
    <property type="protein sequence ID" value="PSS00285.1"/>
    <property type="molecule type" value="Genomic_DNA"/>
</dbReference>
<feature type="domain" description="TOG" evidence="9">
    <location>
        <begin position="366"/>
        <end position="609"/>
    </location>
</feature>
<dbReference type="Pfam" id="PF02985">
    <property type="entry name" value="HEAT"/>
    <property type="match status" value="1"/>
</dbReference>
<comment type="subcellular location">
    <subcellularLocation>
        <location evidence="2">Cytoplasm</location>
    </subcellularLocation>
    <subcellularLocation>
        <location evidence="1">Nucleus</location>
    </subcellularLocation>
</comment>
<gene>
    <name evidence="10" type="ORF">CEY00_Acc24253</name>
</gene>
<organism evidence="10 11">
    <name type="scientific">Actinidia chinensis var. chinensis</name>
    <name type="common">Chinese soft-hair kiwi</name>
    <dbReference type="NCBI Taxonomy" id="1590841"/>
    <lineage>
        <taxon>Eukaryota</taxon>
        <taxon>Viridiplantae</taxon>
        <taxon>Streptophyta</taxon>
        <taxon>Embryophyta</taxon>
        <taxon>Tracheophyta</taxon>
        <taxon>Spermatophyta</taxon>
        <taxon>Magnoliopsida</taxon>
        <taxon>eudicotyledons</taxon>
        <taxon>Gunneridae</taxon>
        <taxon>Pentapetalae</taxon>
        <taxon>asterids</taxon>
        <taxon>Ericales</taxon>
        <taxon>Actinidiaceae</taxon>
        <taxon>Actinidia</taxon>
    </lineage>
</organism>
<dbReference type="InterPro" id="IPR011989">
    <property type="entry name" value="ARM-like"/>
</dbReference>
<evidence type="ECO:0000256" key="3">
    <source>
        <dbReference type="ARBA" id="ARBA00022448"/>
    </source>
</evidence>
<dbReference type="Pfam" id="PF13513">
    <property type="entry name" value="HEAT_EZ"/>
    <property type="match status" value="1"/>
</dbReference>
<dbReference type="GO" id="GO:0005737">
    <property type="term" value="C:cytoplasm"/>
    <property type="evidence" value="ECO:0007669"/>
    <property type="project" value="UniProtKB-SubCell"/>
</dbReference>
<keyword evidence="7" id="KW-0007">Acetylation</keyword>
<keyword evidence="8" id="KW-0539">Nucleus</keyword>
<keyword evidence="4" id="KW-0963">Cytoplasm</keyword>
<dbReference type="Gramene" id="PSS00285">
    <property type="protein sequence ID" value="PSS00285"/>
    <property type="gene ID" value="CEY00_Acc24253"/>
</dbReference>
<name>A0A2R6Q1L8_ACTCC</name>
<evidence type="ECO:0000256" key="7">
    <source>
        <dbReference type="ARBA" id="ARBA00022990"/>
    </source>
</evidence>
<dbReference type="AlphaFoldDB" id="A0A2R6Q1L8"/>
<keyword evidence="3" id="KW-0813">Transport</keyword>
<reference evidence="10 11" key="1">
    <citation type="submission" date="2017-07" db="EMBL/GenBank/DDBJ databases">
        <title>An improved, manually edited Actinidia chinensis var. chinensis (kiwifruit) genome highlights the challenges associated with draft genomes and gene prediction in plants.</title>
        <authorList>
            <person name="Pilkington S."/>
            <person name="Crowhurst R."/>
            <person name="Hilario E."/>
            <person name="Nardozza S."/>
            <person name="Fraser L."/>
            <person name="Peng Y."/>
            <person name="Gunaseelan K."/>
            <person name="Simpson R."/>
            <person name="Tahir J."/>
            <person name="Deroles S."/>
            <person name="Templeton K."/>
            <person name="Luo Z."/>
            <person name="Davy M."/>
            <person name="Cheng C."/>
            <person name="Mcneilage M."/>
            <person name="Scaglione D."/>
            <person name="Liu Y."/>
            <person name="Zhang Q."/>
            <person name="Datson P."/>
            <person name="De Silva N."/>
            <person name="Gardiner S."/>
            <person name="Bassett H."/>
            <person name="Chagne D."/>
            <person name="Mccallum J."/>
            <person name="Dzierzon H."/>
            <person name="Deng C."/>
            <person name="Wang Y.-Y."/>
            <person name="Barron N."/>
            <person name="Manako K."/>
            <person name="Bowen J."/>
            <person name="Foster T."/>
            <person name="Erridge Z."/>
            <person name="Tiffin H."/>
            <person name="Waite C."/>
            <person name="Davies K."/>
            <person name="Grierson E."/>
            <person name="Laing W."/>
            <person name="Kirk R."/>
            <person name="Chen X."/>
            <person name="Wood M."/>
            <person name="Montefiori M."/>
            <person name="Brummell D."/>
            <person name="Schwinn K."/>
            <person name="Catanach A."/>
            <person name="Fullerton C."/>
            <person name="Li D."/>
            <person name="Meiyalaghan S."/>
            <person name="Nieuwenhuizen N."/>
            <person name="Read N."/>
            <person name="Prakash R."/>
            <person name="Hunter D."/>
            <person name="Zhang H."/>
            <person name="Mckenzie M."/>
            <person name="Knabel M."/>
            <person name="Harris A."/>
            <person name="Allan A."/>
            <person name="Chen A."/>
            <person name="Janssen B."/>
            <person name="Plunkett B."/>
            <person name="Dwamena C."/>
            <person name="Voogd C."/>
            <person name="Leif D."/>
            <person name="Lafferty D."/>
            <person name="Souleyre E."/>
            <person name="Varkonyi-Gasic E."/>
            <person name="Gambi F."/>
            <person name="Hanley J."/>
            <person name="Yao J.-L."/>
            <person name="Cheung J."/>
            <person name="David K."/>
            <person name="Warren B."/>
            <person name="Marsh K."/>
            <person name="Snowden K."/>
            <person name="Lin-Wang K."/>
            <person name="Brian L."/>
            <person name="Martinez-Sanchez M."/>
            <person name="Wang M."/>
            <person name="Ileperuma N."/>
            <person name="Macnee N."/>
            <person name="Campin R."/>
            <person name="Mcatee P."/>
            <person name="Drummond R."/>
            <person name="Espley R."/>
            <person name="Ireland H."/>
            <person name="Wu R."/>
            <person name="Atkinson R."/>
            <person name="Karunairetnam S."/>
            <person name="Bulley S."/>
            <person name="Chunkath S."/>
            <person name="Hanley Z."/>
            <person name="Storey R."/>
            <person name="Thrimawithana A."/>
            <person name="Thomson S."/>
            <person name="David C."/>
            <person name="Testolin R."/>
        </authorList>
    </citation>
    <scope>NUCLEOTIDE SEQUENCE [LARGE SCALE GENOMIC DNA]</scope>
    <source>
        <strain evidence="11">cv. Red5</strain>
        <tissue evidence="10">Young leaf</tissue>
    </source>
</reference>
<evidence type="ECO:0000256" key="1">
    <source>
        <dbReference type="ARBA" id="ARBA00004123"/>
    </source>
</evidence>
<evidence type="ECO:0000256" key="5">
    <source>
        <dbReference type="ARBA" id="ARBA00022737"/>
    </source>
</evidence>
<evidence type="ECO:0000313" key="11">
    <source>
        <dbReference type="Proteomes" id="UP000241394"/>
    </source>
</evidence>
<dbReference type="GO" id="GO:0006606">
    <property type="term" value="P:protein import into nucleus"/>
    <property type="evidence" value="ECO:0007669"/>
    <property type="project" value="InterPro"/>
</dbReference>
<keyword evidence="6" id="KW-0653">Protein transport</keyword>
<dbReference type="OrthoDB" id="1297026at2759"/>
<accession>A0A2R6Q1L8</accession>
<dbReference type="Pfam" id="PF18808">
    <property type="entry name" value="Importin_rep_4"/>
    <property type="match status" value="1"/>
</dbReference>
<comment type="caution">
    <text evidence="10">The sequence shown here is derived from an EMBL/GenBank/DDBJ whole genome shotgun (WGS) entry which is preliminary data.</text>
</comment>
<protein>
    <submittedName>
        <fullName evidence="10">Importin-5 like</fullName>
    </submittedName>
</protein>
<evidence type="ECO:0000256" key="4">
    <source>
        <dbReference type="ARBA" id="ARBA00022490"/>
    </source>
</evidence>
<dbReference type="STRING" id="1590841.A0A2R6Q1L8"/>
<keyword evidence="11" id="KW-1185">Reference proteome</keyword>
<dbReference type="InterPro" id="IPR034085">
    <property type="entry name" value="TOG"/>
</dbReference>
<dbReference type="Pfam" id="PF25780">
    <property type="entry name" value="TPR_IPO5"/>
    <property type="match status" value="1"/>
</dbReference>
<evidence type="ECO:0000313" key="10">
    <source>
        <dbReference type="EMBL" id="PSS00285.1"/>
    </source>
</evidence>
<dbReference type="InterPro" id="IPR016024">
    <property type="entry name" value="ARM-type_fold"/>
</dbReference>
<evidence type="ECO:0000256" key="2">
    <source>
        <dbReference type="ARBA" id="ARBA00004496"/>
    </source>
</evidence>
<dbReference type="InterPro" id="IPR058584">
    <property type="entry name" value="IMB1_TNPO1-like_TPR"/>
</dbReference>
<dbReference type="InterPro" id="IPR041653">
    <property type="entry name" value="Importin_rep_4"/>
</dbReference>
<dbReference type="InterPro" id="IPR041389">
    <property type="entry name" value="Importin_rep_6"/>
</dbReference>
<dbReference type="Pfam" id="PF25574">
    <property type="entry name" value="TPR_IMB1"/>
    <property type="match status" value="1"/>
</dbReference>
<evidence type="ECO:0000259" key="9">
    <source>
        <dbReference type="SMART" id="SM01349"/>
    </source>
</evidence>
<dbReference type="InterPro" id="IPR000357">
    <property type="entry name" value="HEAT"/>
</dbReference>
<dbReference type="SMART" id="SM01349">
    <property type="entry name" value="TOG"/>
    <property type="match status" value="1"/>
</dbReference>
<dbReference type="SUPFAM" id="SSF48371">
    <property type="entry name" value="ARM repeat"/>
    <property type="match status" value="2"/>
</dbReference>
<dbReference type="InterPro" id="IPR040122">
    <property type="entry name" value="Importin_beta"/>
</dbReference>
<dbReference type="PANTHER" id="PTHR10527">
    <property type="entry name" value="IMPORTIN BETA"/>
    <property type="match status" value="1"/>
</dbReference>
<dbReference type="GO" id="GO:0005634">
    <property type="term" value="C:nucleus"/>
    <property type="evidence" value="ECO:0007669"/>
    <property type="project" value="UniProtKB-SubCell"/>
</dbReference>
<dbReference type="InterPro" id="IPR057672">
    <property type="entry name" value="TPR_IPO4/5"/>
</dbReference>